<name>A0A1F6TU22_9PROT</name>
<comment type="caution">
    <text evidence="1">The sequence shown here is derived from an EMBL/GenBank/DDBJ whole genome shotgun (WGS) entry which is preliminary data.</text>
</comment>
<sequence>MRKIVRADPVKQFLSGDTGKAKMALTLSVPALSARAPADVELRPATVERWLAELPLLNVAETSRKLLGTLTAYNRMAMEDRLRLALIELYRGPLRQISLELKKQYLGLPLPLSEKHKATAEQNFRLHAEMAYGYKRIASNVEAGTGLRPNEASLAIHRAIRYLTETLAVCYETYSPLPPGAWQEIHALFRHAESLGSEEKPLSDSLNTTTPSTSIGHAYKQALLLDLSDPYHLPARLIERIYRYLDRWAGKAVIAPFAAASESACLFVIDQDSDRSGMAYTSDIAIERPEQHRLLNTVELARIVHAHWTAAQEGRAIDPEGLEEHFFANDAQELLQRLIHAWGLIPKRTFRRDTQSDGKMDVIVGLDAIHRRLHGREKVIEEPRVPEEPAPYAEPQDLEPATWEVQDESAGGFALAQRGEIRTRVGVGSLVGNRRSGASGAWAVGAIRWVKSAGPSEVQIGLERLAPNAEPAAIAFLIGGDWDETFQAALRLPEIPALKQKPSLITHRGVYKPGRELYLKTAAGLYKIKITRALEITASFERLDYKLVKP</sequence>
<gene>
    <name evidence="1" type="ORF">A2151_09750</name>
</gene>
<reference evidence="1 2" key="1">
    <citation type="journal article" date="2016" name="Nat. Commun.">
        <title>Thousands of microbial genomes shed light on interconnected biogeochemical processes in an aquifer system.</title>
        <authorList>
            <person name="Anantharaman K."/>
            <person name="Brown C.T."/>
            <person name="Hug L.A."/>
            <person name="Sharon I."/>
            <person name="Castelle C.J."/>
            <person name="Probst A.J."/>
            <person name="Thomas B.C."/>
            <person name="Singh A."/>
            <person name="Wilkins M.J."/>
            <person name="Karaoz U."/>
            <person name="Brodie E.L."/>
            <person name="Williams K.H."/>
            <person name="Hubbard S.S."/>
            <person name="Banfield J.F."/>
        </authorList>
    </citation>
    <scope>NUCLEOTIDE SEQUENCE [LARGE SCALE GENOMIC DNA]</scope>
</reference>
<dbReference type="AlphaFoldDB" id="A0A1F6TU22"/>
<dbReference type="STRING" id="1817760.A2151_09750"/>
<protein>
    <recommendedName>
        <fullName evidence="3">GTPase</fullName>
    </recommendedName>
</protein>
<dbReference type="EMBL" id="MFSU01000023">
    <property type="protein sequence ID" value="OGI48638.1"/>
    <property type="molecule type" value="Genomic_DNA"/>
</dbReference>
<evidence type="ECO:0008006" key="3">
    <source>
        <dbReference type="Google" id="ProtNLM"/>
    </source>
</evidence>
<accession>A0A1F6TU22</accession>
<dbReference type="Proteomes" id="UP000178885">
    <property type="component" value="Unassembled WGS sequence"/>
</dbReference>
<proteinExistence type="predicted"/>
<evidence type="ECO:0000313" key="1">
    <source>
        <dbReference type="EMBL" id="OGI48638.1"/>
    </source>
</evidence>
<evidence type="ECO:0000313" key="2">
    <source>
        <dbReference type="Proteomes" id="UP000178885"/>
    </source>
</evidence>
<organism evidence="1 2">
    <name type="scientific">Candidatus Muproteobacteria bacterium RBG_16_65_34</name>
    <dbReference type="NCBI Taxonomy" id="1817760"/>
    <lineage>
        <taxon>Bacteria</taxon>
        <taxon>Pseudomonadati</taxon>
        <taxon>Pseudomonadota</taxon>
        <taxon>Candidatus Muproteobacteria</taxon>
    </lineage>
</organism>